<feature type="compositionally biased region" description="Basic residues" evidence="1">
    <location>
        <begin position="910"/>
        <end position="921"/>
    </location>
</feature>
<feature type="domain" description="C2H2-type" evidence="2">
    <location>
        <begin position="871"/>
        <end position="898"/>
    </location>
</feature>
<evidence type="ECO:0000256" key="1">
    <source>
        <dbReference type="SAM" id="MobiDB-lite"/>
    </source>
</evidence>
<feature type="region of interest" description="Disordered" evidence="1">
    <location>
        <begin position="566"/>
        <end position="597"/>
    </location>
</feature>
<feature type="compositionally biased region" description="Low complexity" evidence="1">
    <location>
        <begin position="305"/>
        <end position="330"/>
    </location>
</feature>
<reference evidence="3" key="1">
    <citation type="submission" date="2023-06" db="EMBL/GenBank/DDBJ databases">
        <title>Genome-scale phylogeny and comparative genomics of the fungal order Sordariales.</title>
        <authorList>
            <consortium name="Lawrence Berkeley National Laboratory"/>
            <person name="Hensen N."/>
            <person name="Bonometti L."/>
            <person name="Westerberg I."/>
            <person name="Brannstrom I.O."/>
            <person name="Guillou S."/>
            <person name="Cros-Aarteil S."/>
            <person name="Calhoun S."/>
            <person name="Haridas S."/>
            <person name="Kuo A."/>
            <person name="Mondo S."/>
            <person name="Pangilinan J."/>
            <person name="Riley R."/>
            <person name="Labutti K."/>
            <person name="Andreopoulos B."/>
            <person name="Lipzen A."/>
            <person name="Chen C."/>
            <person name="Yanf M."/>
            <person name="Daum C."/>
            <person name="Ng V."/>
            <person name="Clum A."/>
            <person name="Steindorff A."/>
            <person name="Ohm R."/>
            <person name="Martin F."/>
            <person name="Silar P."/>
            <person name="Natvig D."/>
            <person name="Lalanne C."/>
            <person name="Gautier V."/>
            <person name="Ament-Velasquez S.L."/>
            <person name="Kruys A."/>
            <person name="Hutchinson M.I."/>
            <person name="Powell A.J."/>
            <person name="Barry K."/>
            <person name="Miller A.N."/>
            <person name="Grigoriev I.V."/>
            <person name="Debuchy R."/>
            <person name="Gladieux P."/>
            <person name="Thoren M.H."/>
            <person name="Johannesson H."/>
        </authorList>
    </citation>
    <scope>NUCLEOTIDE SEQUENCE</scope>
    <source>
        <strain evidence="3">PSN4</strain>
    </source>
</reference>
<dbReference type="EMBL" id="MU839828">
    <property type="protein sequence ID" value="KAK1759312.1"/>
    <property type="molecule type" value="Genomic_DNA"/>
</dbReference>
<feature type="region of interest" description="Disordered" evidence="1">
    <location>
        <begin position="17"/>
        <end position="42"/>
    </location>
</feature>
<feature type="region of interest" description="Disordered" evidence="1">
    <location>
        <begin position="275"/>
        <end position="330"/>
    </location>
</feature>
<protein>
    <recommendedName>
        <fullName evidence="2">C2H2-type domain-containing protein</fullName>
    </recommendedName>
</protein>
<evidence type="ECO:0000313" key="4">
    <source>
        <dbReference type="Proteomes" id="UP001239445"/>
    </source>
</evidence>
<dbReference type="Proteomes" id="UP001239445">
    <property type="component" value="Unassembled WGS sequence"/>
</dbReference>
<keyword evidence="4" id="KW-1185">Reference proteome</keyword>
<dbReference type="InterPro" id="IPR013087">
    <property type="entry name" value="Znf_C2H2_type"/>
</dbReference>
<proteinExistence type="predicted"/>
<feature type="compositionally biased region" description="Basic and acidic residues" evidence="1">
    <location>
        <begin position="585"/>
        <end position="594"/>
    </location>
</feature>
<name>A0AAJ0F9P9_9PEZI</name>
<sequence>MESKKAAMFASLMDDDSDGPGAAHFRSSSPSPFGDNGPARGVAGIGPNPQDLSCVTRQAFQEDCARNRFIVWAAVKRNSNPRMKAEEKLRCPLLKCNRQFPDHESMLQHIEHCAYLATGEYLCYDHMRVERFDDLKCKRCLYHPSKRKKILSMAKNFFHSIGHKSKKNAFGSDADDSLLAPPPSYDSLGIPPAPSGNVIELSSTEIVEIDSTEVSNIHFSSLAGTDGGIDPQALLVPELDSVMPPSDPFAQWSTSMLTESSFAFADEYASRNPGARPALQVTTQGLPARRYVPPRPVQRPPGKGLSPSSSVRSTASTDTTTSTSSNVSSLVSPASNWSGAWSMQSGVNTSLTSPVDGFGPFADSIFTDPHNFLSELPADIPPCKAEIMGSDPLLFQPQPVVNVMYPTDLVVPDNAMAMLDIDEPELPGEGTCMSETKSVVGSAWDALQEHLVSSTLKIQHVQGNYLADQLKTMSISTIAASGLRTLRTLLEGGQPSSAIDTLCFIHLMYAFSLAVHENGTSNKSKQFFLQSLSYASSLPPNDRPAYTELAFGIWKPADVNQADISSHFARGPSQPPSRSSSLKGKGPENVHEGFGDGPTDLLVTAARDFLDELELSLVMGQIPSSPEVQTSELYVKHLQELNPTGSVNRGFAASVSYVLTVLGGEFGDVVSLKDKLIGVGQRANDGSISSVRRAEIEILFAGKECISPVRFFDSYTPEVRNLCDQIYSQHDAGVSRRNAYHQAGISLIERLIPEFDKSTGEPLDLHDDFDEFFEQLTEGSAANGDLQFPLDLGSSSKADVQMQTLFPAETSAQPGDTDGKGETPEQAAQKVEANSCCEICGYRPKGDPQWFKGSMAKHKKLQHSTAPPKIYKCPYPGCTSQYKNRPDNLRQHQIEKNHWVDKGDEATPRRPSKRKKVDTEE</sequence>
<feature type="compositionally biased region" description="Basic and acidic residues" evidence="1">
    <location>
        <begin position="884"/>
        <end position="908"/>
    </location>
</feature>
<gene>
    <name evidence="3" type="ORF">QBC47DRAFT_398125</name>
</gene>
<evidence type="ECO:0000313" key="3">
    <source>
        <dbReference type="EMBL" id="KAK1759312.1"/>
    </source>
</evidence>
<feature type="domain" description="C2H2-type" evidence="2">
    <location>
        <begin position="89"/>
        <end position="112"/>
    </location>
</feature>
<organism evidence="3 4">
    <name type="scientific">Echria macrotheca</name>
    <dbReference type="NCBI Taxonomy" id="438768"/>
    <lineage>
        <taxon>Eukaryota</taxon>
        <taxon>Fungi</taxon>
        <taxon>Dikarya</taxon>
        <taxon>Ascomycota</taxon>
        <taxon>Pezizomycotina</taxon>
        <taxon>Sordariomycetes</taxon>
        <taxon>Sordariomycetidae</taxon>
        <taxon>Sordariales</taxon>
        <taxon>Schizotheciaceae</taxon>
        <taxon>Echria</taxon>
    </lineage>
</organism>
<evidence type="ECO:0000259" key="2">
    <source>
        <dbReference type="SMART" id="SM00355"/>
    </source>
</evidence>
<dbReference type="AlphaFoldDB" id="A0AAJ0F9P9"/>
<feature type="region of interest" description="Disordered" evidence="1">
    <location>
        <begin position="882"/>
        <end position="921"/>
    </location>
</feature>
<accession>A0AAJ0F9P9</accession>
<feature type="region of interest" description="Disordered" evidence="1">
    <location>
        <begin position="808"/>
        <end position="827"/>
    </location>
</feature>
<comment type="caution">
    <text evidence="3">The sequence shown here is derived from an EMBL/GenBank/DDBJ whole genome shotgun (WGS) entry which is preliminary data.</text>
</comment>
<dbReference type="SMART" id="SM00355">
    <property type="entry name" value="ZnF_C2H2"/>
    <property type="match status" value="2"/>
</dbReference>